<dbReference type="InterPro" id="IPR017937">
    <property type="entry name" value="Thioredoxin_CS"/>
</dbReference>
<dbReference type="Proteomes" id="UP001597383">
    <property type="component" value="Unassembled WGS sequence"/>
</dbReference>
<feature type="region of interest" description="Disordered" evidence="2">
    <location>
        <begin position="26"/>
        <end position="47"/>
    </location>
</feature>
<proteinExistence type="predicted"/>
<dbReference type="CDD" id="cd02966">
    <property type="entry name" value="TlpA_like_family"/>
    <property type="match status" value="1"/>
</dbReference>
<dbReference type="InterPro" id="IPR036249">
    <property type="entry name" value="Thioredoxin-like_sf"/>
</dbReference>
<evidence type="ECO:0000313" key="5">
    <source>
        <dbReference type="Proteomes" id="UP001597383"/>
    </source>
</evidence>
<keyword evidence="5" id="KW-1185">Reference proteome</keyword>
<keyword evidence="4" id="KW-0575">Peroxidase</keyword>
<protein>
    <submittedName>
        <fullName evidence="4">Peroxiredoxin family protein</fullName>
        <ecNumber evidence="4">1.11.1.24</ecNumber>
    </submittedName>
</protein>
<dbReference type="InterPro" id="IPR013766">
    <property type="entry name" value="Thioredoxin_domain"/>
</dbReference>
<dbReference type="PROSITE" id="PS00194">
    <property type="entry name" value="THIOREDOXIN_1"/>
    <property type="match status" value="1"/>
</dbReference>
<evidence type="ECO:0000256" key="2">
    <source>
        <dbReference type="SAM" id="MobiDB-lite"/>
    </source>
</evidence>
<evidence type="ECO:0000313" key="4">
    <source>
        <dbReference type="EMBL" id="MFD2045247.1"/>
    </source>
</evidence>
<dbReference type="InterPro" id="IPR000866">
    <property type="entry name" value="AhpC/TSA"/>
</dbReference>
<gene>
    <name evidence="4" type="ORF">ACFSJF_13280</name>
</gene>
<reference evidence="5" key="1">
    <citation type="journal article" date="2019" name="Int. J. Syst. Evol. Microbiol.">
        <title>The Global Catalogue of Microorganisms (GCM) 10K type strain sequencing project: providing services to taxonomists for standard genome sequencing and annotation.</title>
        <authorList>
            <consortium name="The Broad Institute Genomics Platform"/>
            <consortium name="The Broad Institute Genome Sequencing Center for Infectious Disease"/>
            <person name="Wu L."/>
            <person name="Ma J."/>
        </authorList>
    </citation>
    <scope>NUCLEOTIDE SEQUENCE [LARGE SCALE GENOMIC DNA]</scope>
    <source>
        <strain evidence="5">R28</strain>
    </source>
</reference>
<evidence type="ECO:0000259" key="3">
    <source>
        <dbReference type="PROSITE" id="PS51352"/>
    </source>
</evidence>
<sequence length="201" mass="22818">MRKHLFIGLVAGIIFGSVYNFATQSSSRNQMEPPKHSEIESNTSDNDEAEIDVMAESDEEKVGLNRGNIAPDFEITTLTGETVKLSDYRGERVMLNFWASWCGPCRTEMPAMQKFYEEKDVTILAVNVTDSELSTNNVTEFIEELELSFPILMDEEGKVSDLYRIKPIPTTYFINSDGLVHNVAFGTINYDLMVQEFEKMD</sequence>
<keyword evidence="1" id="KW-1015">Disulfide bond</keyword>
<dbReference type="PROSITE" id="PS51352">
    <property type="entry name" value="THIOREDOXIN_2"/>
    <property type="match status" value="1"/>
</dbReference>
<comment type="caution">
    <text evidence="4">The sequence shown here is derived from an EMBL/GenBank/DDBJ whole genome shotgun (WGS) entry which is preliminary data.</text>
</comment>
<organism evidence="4 5">
    <name type="scientific">Ornithinibacillus salinisoli</name>
    <dbReference type="NCBI Taxonomy" id="1848459"/>
    <lineage>
        <taxon>Bacteria</taxon>
        <taxon>Bacillati</taxon>
        <taxon>Bacillota</taxon>
        <taxon>Bacilli</taxon>
        <taxon>Bacillales</taxon>
        <taxon>Bacillaceae</taxon>
        <taxon>Ornithinibacillus</taxon>
    </lineage>
</organism>
<dbReference type="InterPro" id="IPR050553">
    <property type="entry name" value="Thioredoxin_ResA/DsbE_sf"/>
</dbReference>
<dbReference type="GO" id="GO:0140824">
    <property type="term" value="F:thioredoxin-dependent peroxiredoxin activity"/>
    <property type="evidence" value="ECO:0007669"/>
    <property type="project" value="UniProtKB-EC"/>
</dbReference>
<evidence type="ECO:0000256" key="1">
    <source>
        <dbReference type="ARBA" id="ARBA00023157"/>
    </source>
</evidence>
<dbReference type="Pfam" id="PF00578">
    <property type="entry name" value="AhpC-TSA"/>
    <property type="match status" value="1"/>
</dbReference>
<keyword evidence="4" id="KW-0560">Oxidoreductase</keyword>
<dbReference type="EMBL" id="JBHUHQ010000017">
    <property type="protein sequence ID" value="MFD2045247.1"/>
    <property type="molecule type" value="Genomic_DNA"/>
</dbReference>
<accession>A0ABW4W145</accession>
<dbReference type="PANTHER" id="PTHR42852">
    <property type="entry name" value="THIOL:DISULFIDE INTERCHANGE PROTEIN DSBE"/>
    <property type="match status" value="1"/>
</dbReference>
<name>A0ABW4W145_9BACI</name>
<dbReference type="SUPFAM" id="SSF52833">
    <property type="entry name" value="Thioredoxin-like"/>
    <property type="match status" value="1"/>
</dbReference>
<dbReference type="Gene3D" id="3.40.30.10">
    <property type="entry name" value="Glutaredoxin"/>
    <property type="match status" value="1"/>
</dbReference>
<dbReference type="RefSeq" id="WP_377557890.1">
    <property type="nucleotide sequence ID" value="NZ_JBHUHQ010000017.1"/>
</dbReference>
<dbReference type="EC" id="1.11.1.24" evidence="4"/>
<feature type="domain" description="Thioredoxin" evidence="3">
    <location>
        <begin position="64"/>
        <end position="201"/>
    </location>
</feature>
<dbReference type="PANTHER" id="PTHR42852:SF1">
    <property type="entry name" value="THIOREDOXIN-LIKE PROTEIN YNEN"/>
    <property type="match status" value="1"/>
</dbReference>